<dbReference type="InterPro" id="IPR020835">
    <property type="entry name" value="Catalase_sf"/>
</dbReference>
<keyword evidence="4 7" id="KW-0479">Metal-binding</keyword>
<keyword evidence="5 7" id="KW-0560">Oxidoreductase</keyword>
<evidence type="ECO:0000256" key="2">
    <source>
        <dbReference type="ARBA" id="ARBA00022559"/>
    </source>
</evidence>
<comment type="caution">
    <text evidence="11">The sequence shown here is derived from an EMBL/GenBank/DDBJ whole genome shotgun (WGS) entry which is preliminary data.</text>
</comment>
<evidence type="ECO:0000256" key="6">
    <source>
        <dbReference type="ARBA" id="ARBA00023004"/>
    </source>
</evidence>
<dbReference type="Proteomes" id="UP000215145">
    <property type="component" value="Unassembled WGS sequence"/>
</dbReference>
<evidence type="ECO:0000256" key="5">
    <source>
        <dbReference type="ARBA" id="ARBA00023002"/>
    </source>
</evidence>
<dbReference type="GO" id="GO:0046872">
    <property type="term" value="F:metal ion binding"/>
    <property type="evidence" value="ECO:0007669"/>
    <property type="project" value="UniProtKB-KW"/>
</dbReference>
<protein>
    <recommendedName>
        <fullName evidence="7">Catalase-related peroxidase</fullName>
        <ecNumber evidence="7">1.11.1.-</ecNumber>
    </recommendedName>
</protein>
<dbReference type="GO" id="GO:0020037">
    <property type="term" value="F:heme binding"/>
    <property type="evidence" value="ECO:0007669"/>
    <property type="project" value="InterPro"/>
</dbReference>
<evidence type="ECO:0000313" key="11">
    <source>
        <dbReference type="EMBL" id="OXM13600.1"/>
    </source>
</evidence>
<keyword evidence="6 7" id="KW-0408">Iron</keyword>
<evidence type="ECO:0000256" key="4">
    <source>
        <dbReference type="ARBA" id="ARBA00022723"/>
    </source>
</evidence>
<dbReference type="Pfam" id="PF00199">
    <property type="entry name" value="Catalase"/>
    <property type="match status" value="1"/>
</dbReference>
<evidence type="ECO:0000256" key="1">
    <source>
        <dbReference type="ARBA" id="ARBA00005329"/>
    </source>
</evidence>
<evidence type="ECO:0000259" key="10">
    <source>
        <dbReference type="SMART" id="SM01060"/>
    </source>
</evidence>
<dbReference type="EMBL" id="NMUQ01000003">
    <property type="protein sequence ID" value="OXM13600.1"/>
    <property type="molecule type" value="Genomic_DNA"/>
</dbReference>
<reference evidence="11 12" key="1">
    <citation type="submission" date="2017-07" db="EMBL/GenBank/DDBJ databases">
        <title>Paenibacillus herberti R33 genome sequencing and assembly.</title>
        <authorList>
            <person name="Su W."/>
        </authorList>
    </citation>
    <scope>NUCLEOTIDE SEQUENCE [LARGE SCALE GENOMIC DNA]</scope>
    <source>
        <strain evidence="11 12">R33</strain>
    </source>
</reference>
<dbReference type="InterPro" id="IPR011614">
    <property type="entry name" value="Catalase_core"/>
</dbReference>
<comment type="cofactor">
    <cofactor evidence="7">
        <name>heme</name>
        <dbReference type="ChEBI" id="CHEBI:30413"/>
    </cofactor>
</comment>
<feature type="binding site" description="axial binding residue" evidence="9">
    <location>
        <position position="313"/>
    </location>
    <ligand>
        <name>heme</name>
        <dbReference type="ChEBI" id="CHEBI:30413"/>
    </ligand>
    <ligandPart>
        <name>Fe</name>
        <dbReference type="ChEBI" id="CHEBI:18248"/>
    </ligandPart>
</feature>
<dbReference type="SMART" id="SM01060">
    <property type="entry name" value="Catalase"/>
    <property type="match status" value="1"/>
</dbReference>
<dbReference type="PANTHER" id="PTHR11465">
    <property type="entry name" value="CATALASE"/>
    <property type="match status" value="1"/>
</dbReference>
<gene>
    <name evidence="11" type="ORF">CGZ75_21480</name>
</gene>
<dbReference type="CDD" id="cd08153">
    <property type="entry name" value="srpA_like"/>
    <property type="match status" value="1"/>
</dbReference>
<dbReference type="PIRSF" id="PIRSF000296">
    <property type="entry name" value="SrpA"/>
    <property type="match status" value="1"/>
</dbReference>
<dbReference type="SUPFAM" id="SSF56634">
    <property type="entry name" value="Heme-dependent catalase-like"/>
    <property type="match status" value="1"/>
</dbReference>
<dbReference type="Gene3D" id="1.20.1280.120">
    <property type="match status" value="1"/>
</dbReference>
<comment type="similarity">
    <text evidence="1 7">Belongs to the catalase family.</text>
</comment>
<dbReference type="OrthoDB" id="255727at2"/>
<evidence type="ECO:0000256" key="8">
    <source>
        <dbReference type="PIRSR" id="PIRSR000296-1"/>
    </source>
</evidence>
<dbReference type="InterPro" id="IPR018028">
    <property type="entry name" value="Catalase"/>
</dbReference>
<dbReference type="PANTHER" id="PTHR11465:SF9">
    <property type="entry name" value="CATALASE"/>
    <property type="match status" value="1"/>
</dbReference>
<name>A0A229NUU8_9BACL</name>
<dbReference type="InterPro" id="IPR024168">
    <property type="entry name" value="Catalase_SrpA-type_pred"/>
</dbReference>
<evidence type="ECO:0000256" key="7">
    <source>
        <dbReference type="PIRNR" id="PIRNR000296"/>
    </source>
</evidence>
<dbReference type="AlphaFoldDB" id="A0A229NUU8"/>
<accession>A0A229NUU8</accession>
<dbReference type="GO" id="GO:0042744">
    <property type="term" value="P:hydrogen peroxide catabolic process"/>
    <property type="evidence" value="ECO:0007669"/>
    <property type="project" value="TreeGrafter"/>
</dbReference>
<keyword evidence="12" id="KW-1185">Reference proteome</keyword>
<feature type="active site" evidence="8">
    <location>
        <position position="36"/>
    </location>
</feature>
<dbReference type="Gene3D" id="2.40.180.10">
    <property type="entry name" value="Catalase core domain"/>
    <property type="match status" value="1"/>
</dbReference>
<evidence type="ECO:0000313" key="12">
    <source>
        <dbReference type="Proteomes" id="UP000215145"/>
    </source>
</evidence>
<dbReference type="EC" id="1.11.1.-" evidence="7"/>
<keyword evidence="2 7" id="KW-0575">Peroxidase</keyword>
<evidence type="ECO:0000256" key="9">
    <source>
        <dbReference type="PIRSR" id="PIRSR000296-2"/>
    </source>
</evidence>
<dbReference type="PROSITE" id="PS51402">
    <property type="entry name" value="CATALASE_3"/>
    <property type="match status" value="1"/>
</dbReference>
<keyword evidence="3 7" id="KW-0349">Heme</keyword>
<comment type="function">
    <text evidence="7">Has an organic peroxide-dependent peroxidase activity.</text>
</comment>
<sequence>MTNMQEPMPASDKLPARSVDAIEELSGTHPGKRRAHARGICAKGVFTPSGQAARLTFAAHLQQTPCEAIIRFSNSAADPASRDLMSPAKGMALQFQLPDGQGARGVESVQGEKPVISAVTAPVFVARTPESFLEMMLAARDMTRRGDSIKDRLKGMLQLFPHAAEALTSISSLKPPASFASVPYYSIHAFYFVDENGRRRPVKYEWIPDAEEAHLPLIKAAVSSKDYLEDELRDRLGTSPIGFTLRLTLGEEWDPVDDCTARWPSNRETLEAGHLFIVELIEEPDGLVMDPTVTGPGIELTPDPILNFRHDAYAVSFERRQKGI</sequence>
<organism evidence="11 12">
    <name type="scientific">Paenibacillus herberti</name>
    <dbReference type="NCBI Taxonomy" id="1619309"/>
    <lineage>
        <taxon>Bacteria</taxon>
        <taxon>Bacillati</taxon>
        <taxon>Bacillota</taxon>
        <taxon>Bacilli</taxon>
        <taxon>Bacillales</taxon>
        <taxon>Paenibacillaceae</taxon>
        <taxon>Paenibacillus</taxon>
    </lineage>
</organism>
<dbReference type="GO" id="GO:0004096">
    <property type="term" value="F:catalase activity"/>
    <property type="evidence" value="ECO:0007669"/>
    <property type="project" value="InterPro"/>
</dbReference>
<dbReference type="GO" id="GO:0005737">
    <property type="term" value="C:cytoplasm"/>
    <property type="evidence" value="ECO:0007669"/>
    <property type="project" value="TreeGrafter"/>
</dbReference>
<evidence type="ECO:0000256" key="3">
    <source>
        <dbReference type="ARBA" id="ARBA00022617"/>
    </source>
</evidence>
<dbReference type="GO" id="GO:0042542">
    <property type="term" value="P:response to hydrogen peroxide"/>
    <property type="evidence" value="ECO:0007669"/>
    <property type="project" value="TreeGrafter"/>
</dbReference>
<feature type="domain" description="Catalase core" evidence="10">
    <location>
        <begin position="3"/>
        <end position="324"/>
    </location>
</feature>
<proteinExistence type="inferred from homology"/>
<dbReference type="RefSeq" id="WP_089526304.1">
    <property type="nucleotide sequence ID" value="NZ_NMUQ01000003.1"/>
</dbReference>